<keyword evidence="3" id="KW-1185">Reference proteome</keyword>
<protein>
    <submittedName>
        <fullName evidence="2">Uncharacterized protein</fullName>
    </submittedName>
</protein>
<keyword evidence="1" id="KW-0812">Transmembrane</keyword>
<dbReference type="AlphaFoldDB" id="A0A5C3MMZ3"/>
<evidence type="ECO:0000256" key="1">
    <source>
        <dbReference type="SAM" id="Phobius"/>
    </source>
</evidence>
<organism evidence="2 3">
    <name type="scientific">Heliocybe sulcata</name>
    <dbReference type="NCBI Taxonomy" id="5364"/>
    <lineage>
        <taxon>Eukaryota</taxon>
        <taxon>Fungi</taxon>
        <taxon>Dikarya</taxon>
        <taxon>Basidiomycota</taxon>
        <taxon>Agaricomycotina</taxon>
        <taxon>Agaricomycetes</taxon>
        <taxon>Gloeophyllales</taxon>
        <taxon>Gloeophyllaceae</taxon>
        <taxon>Heliocybe</taxon>
    </lineage>
</organism>
<evidence type="ECO:0000313" key="3">
    <source>
        <dbReference type="Proteomes" id="UP000305948"/>
    </source>
</evidence>
<feature type="transmembrane region" description="Helical" evidence="1">
    <location>
        <begin position="12"/>
        <end position="34"/>
    </location>
</feature>
<proteinExistence type="predicted"/>
<sequence length="86" mass="9675">MDGEGAKRVVEWFHFFAYIPISFHLISLPLVSFFHPLRRCVLLSSSLLLSHPSWVIAFTWSRLATSCGSHSKHPSLQLIAPSPTTL</sequence>
<dbReference type="EMBL" id="ML213527">
    <property type="protein sequence ID" value="TFK46839.1"/>
    <property type="molecule type" value="Genomic_DNA"/>
</dbReference>
<name>A0A5C3MMZ3_9AGAM</name>
<keyword evidence="1" id="KW-0472">Membrane</keyword>
<dbReference type="Proteomes" id="UP000305948">
    <property type="component" value="Unassembled WGS sequence"/>
</dbReference>
<gene>
    <name evidence="2" type="ORF">OE88DRAFT_868033</name>
</gene>
<reference evidence="2 3" key="1">
    <citation type="journal article" date="2019" name="Nat. Ecol. Evol.">
        <title>Megaphylogeny resolves global patterns of mushroom evolution.</title>
        <authorList>
            <person name="Varga T."/>
            <person name="Krizsan K."/>
            <person name="Foldi C."/>
            <person name="Dima B."/>
            <person name="Sanchez-Garcia M."/>
            <person name="Sanchez-Ramirez S."/>
            <person name="Szollosi G.J."/>
            <person name="Szarkandi J.G."/>
            <person name="Papp V."/>
            <person name="Albert L."/>
            <person name="Andreopoulos W."/>
            <person name="Angelini C."/>
            <person name="Antonin V."/>
            <person name="Barry K.W."/>
            <person name="Bougher N.L."/>
            <person name="Buchanan P."/>
            <person name="Buyck B."/>
            <person name="Bense V."/>
            <person name="Catcheside P."/>
            <person name="Chovatia M."/>
            <person name="Cooper J."/>
            <person name="Damon W."/>
            <person name="Desjardin D."/>
            <person name="Finy P."/>
            <person name="Geml J."/>
            <person name="Haridas S."/>
            <person name="Hughes K."/>
            <person name="Justo A."/>
            <person name="Karasinski D."/>
            <person name="Kautmanova I."/>
            <person name="Kiss B."/>
            <person name="Kocsube S."/>
            <person name="Kotiranta H."/>
            <person name="LaButti K.M."/>
            <person name="Lechner B.E."/>
            <person name="Liimatainen K."/>
            <person name="Lipzen A."/>
            <person name="Lukacs Z."/>
            <person name="Mihaltcheva S."/>
            <person name="Morgado L.N."/>
            <person name="Niskanen T."/>
            <person name="Noordeloos M.E."/>
            <person name="Ohm R.A."/>
            <person name="Ortiz-Santana B."/>
            <person name="Ovrebo C."/>
            <person name="Racz N."/>
            <person name="Riley R."/>
            <person name="Savchenko A."/>
            <person name="Shiryaev A."/>
            <person name="Soop K."/>
            <person name="Spirin V."/>
            <person name="Szebenyi C."/>
            <person name="Tomsovsky M."/>
            <person name="Tulloss R.E."/>
            <person name="Uehling J."/>
            <person name="Grigoriev I.V."/>
            <person name="Vagvolgyi C."/>
            <person name="Papp T."/>
            <person name="Martin F.M."/>
            <person name="Miettinen O."/>
            <person name="Hibbett D.S."/>
            <person name="Nagy L.G."/>
        </authorList>
    </citation>
    <scope>NUCLEOTIDE SEQUENCE [LARGE SCALE GENOMIC DNA]</scope>
    <source>
        <strain evidence="2 3">OMC1185</strain>
    </source>
</reference>
<evidence type="ECO:0000313" key="2">
    <source>
        <dbReference type="EMBL" id="TFK46839.1"/>
    </source>
</evidence>
<keyword evidence="1" id="KW-1133">Transmembrane helix</keyword>
<accession>A0A5C3MMZ3</accession>